<dbReference type="GO" id="GO:0000176">
    <property type="term" value="C:nuclear exosome (RNase complex)"/>
    <property type="evidence" value="ECO:0007669"/>
    <property type="project" value="EnsemblFungi"/>
</dbReference>
<dbReference type="GO" id="GO:0000463">
    <property type="term" value="P:maturation of LSU-rRNA from tricistronic rRNA transcript (SSU-rRNA, 5.8S rRNA, LSU-rRNA)"/>
    <property type="evidence" value="ECO:0007669"/>
    <property type="project" value="EnsemblFungi"/>
</dbReference>
<dbReference type="Proteomes" id="UP000094455">
    <property type="component" value="Unassembled WGS sequence"/>
</dbReference>
<evidence type="ECO:0000256" key="2">
    <source>
        <dbReference type="ARBA" id="ARBA00018339"/>
    </source>
</evidence>
<dbReference type="GO" id="GO:0000460">
    <property type="term" value="P:maturation of 5.8S rRNA"/>
    <property type="evidence" value="ECO:0007669"/>
    <property type="project" value="EnsemblFungi"/>
</dbReference>
<dbReference type="GO" id="GO:0000027">
    <property type="term" value="P:ribosomal large subunit assembly"/>
    <property type="evidence" value="ECO:0007669"/>
    <property type="project" value="UniProtKB-UniRule"/>
</dbReference>
<keyword evidence="6" id="KW-0175">Coiled coil</keyword>
<evidence type="ECO:0000256" key="7">
    <source>
        <dbReference type="SAM" id="MobiDB-lite"/>
    </source>
</evidence>
<evidence type="ECO:0000256" key="4">
    <source>
        <dbReference type="ARBA" id="ARBA00023242"/>
    </source>
</evidence>
<dbReference type="PANTHER" id="PTHR14211">
    <property type="entry name" value="GLIOMA SUPPRESSOR CANDIDATE REGION GENE 2"/>
    <property type="match status" value="1"/>
</dbReference>
<dbReference type="InterPro" id="IPR011687">
    <property type="entry name" value="Nop53/GLTSCR2"/>
</dbReference>
<evidence type="ECO:0000256" key="1">
    <source>
        <dbReference type="ARBA" id="ARBA00008838"/>
    </source>
</evidence>
<name>A0A1E3NQ86_9ASCO</name>
<organism evidence="8 9">
    <name type="scientific">Pichia membranifaciens NRRL Y-2026</name>
    <dbReference type="NCBI Taxonomy" id="763406"/>
    <lineage>
        <taxon>Eukaryota</taxon>
        <taxon>Fungi</taxon>
        <taxon>Dikarya</taxon>
        <taxon>Ascomycota</taxon>
        <taxon>Saccharomycotina</taxon>
        <taxon>Pichiomycetes</taxon>
        <taxon>Pichiales</taxon>
        <taxon>Pichiaceae</taxon>
        <taxon>Pichia</taxon>
    </lineage>
</organism>
<gene>
    <name evidence="8" type="ORF">PICMEDRAFT_16082</name>
</gene>
<sequence>MSEVGRPQTSTQTSRKGKRSWRKNVDISDIEKKLQEQREEIIQHGKPLSEIESEDLFIIDEDADEAVEKKLIKENGKKLKSTEILENRSKVPALLGKVSKSKKNDGYKIQGVDKKEMIHLLKLAGKVKGYDKTDERMAKEGIINAEAYDVWNTVLEDERKLNELPMVLKESSSISFTKATIVPKTLKEAPIQVSKLEILPHAGKSYNPSFENWKGLIEQEYFKEKSKDDQRLIFEEYRDRIQFLISNYEDNEIEENEEDTDDEKKNEVEDNGADENEDANKAVTFEGLQLSINPITQVNIKTKAQRNKEKRYKERQKLETDLKEIKLRIKELEKLPDILQQIESEGKKTVSTETKDDRQLRKGRKKLGSRFEVIEGPIEVKLSNELSDSLRKLKPEGNLLYDQMKGLQSKGMIETRRINKGKKGKKKITEKWSYKDFK</sequence>
<dbReference type="EMBL" id="KV454002">
    <property type="protein sequence ID" value="ODQ48274.1"/>
    <property type="molecule type" value="Genomic_DNA"/>
</dbReference>
<dbReference type="OrthoDB" id="5072at2759"/>
<dbReference type="PIRSF" id="PIRSF017302">
    <property type="entry name" value="Gltscr2"/>
    <property type="match status" value="1"/>
</dbReference>
<accession>A0A1E3NQ86</accession>
<dbReference type="GO" id="GO:0000055">
    <property type="term" value="P:ribosomal large subunit export from nucleus"/>
    <property type="evidence" value="ECO:0007669"/>
    <property type="project" value="EnsemblFungi"/>
</dbReference>
<feature type="region of interest" description="Disordered" evidence="7">
    <location>
        <begin position="1"/>
        <end position="23"/>
    </location>
</feature>
<dbReference type="GO" id="GO:0005730">
    <property type="term" value="C:nucleolus"/>
    <property type="evidence" value="ECO:0007669"/>
    <property type="project" value="UniProtKB-SubCell"/>
</dbReference>
<comment type="similarity">
    <text evidence="1 5">Belongs to the NOP53 family.</text>
</comment>
<dbReference type="GO" id="GO:0005654">
    <property type="term" value="C:nucleoplasm"/>
    <property type="evidence" value="ECO:0007669"/>
    <property type="project" value="UniProtKB-SubCell"/>
</dbReference>
<evidence type="ECO:0000256" key="6">
    <source>
        <dbReference type="SAM" id="Coils"/>
    </source>
</evidence>
<feature type="region of interest" description="Disordered" evidence="7">
    <location>
        <begin position="251"/>
        <end position="278"/>
    </location>
</feature>
<dbReference type="RefSeq" id="XP_019019387.1">
    <property type="nucleotide sequence ID" value="XM_019161081.1"/>
</dbReference>
<dbReference type="AlphaFoldDB" id="A0A1E3NQ86"/>
<evidence type="ECO:0000313" key="8">
    <source>
        <dbReference type="EMBL" id="ODQ48274.1"/>
    </source>
</evidence>
<protein>
    <recommendedName>
        <fullName evidence="2 5">Ribosome biogenesis protein NOP53</fullName>
    </recommendedName>
</protein>
<keyword evidence="4 5" id="KW-0539">Nucleus</keyword>
<keyword evidence="3 5" id="KW-0690">Ribosome biogenesis</keyword>
<dbReference type="GO" id="GO:0008097">
    <property type="term" value="F:5S rRNA binding"/>
    <property type="evidence" value="ECO:0007669"/>
    <property type="project" value="TreeGrafter"/>
</dbReference>
<comment type="function">
    <text evidence="5">May play a role in ribosome biogenesis.</text>
</comment>
<reference evidence="8 9" key="1">
    <citation type="journal article" date="2016" name="Proc. Natl. Acad. Sci. U.S.A.">
        <title>Comparative genomics of biotechnologically important yeasts.</title>
        <authorList>
            <person name="Riley R."/>
            <person name="Haridas S."/>
            <person name="Wolfe K.H."/>
            <person name="Lopes M.R."/>
            <person name="Hittinger C.T."/>
            <person name="Goeker M."/>
            <person name="Salamov A.A."/>
            <person name="Wisecaver J.H."/>
            <person name="Long T.M."/>
            <person name="Calvey C.H."/>
            <person name="Aerts A.L."/>
            <person name="Barry K.W."/>
            <person name="Choi C."/>
            <person name="Clum A."/>
            <person name="Coughlan A.Y."/>
            <person name="Deshpande S."/>
            <person name="Douglass A.P."/>
            <person name="Hanson S.J."/>
            <person name="Klenk H.-P."/>
            <person name="LaButti K.M."/>
            <person name="Lapidus A."/>
            <person name="Lindquist E.A."/>
            <person name="Lipzen A.M."/>
            <person name="Meier-Kolthoff J.P."/>
            <person name="Ohm R.A."/>
            <person name="Otillar R.P."/>
            <person name="Pangilinan J.L."/>
            <person name="Peng Y."/>
            <person name="Rokas A."/>
            <person name="Rosa C.A."/>
            <person name="Scheuner C."/>
            <person name="Sibirny A.A."/>
            <person name="Slot J.C."/>
            <person name="Stielow J.B."/>
            <person name="Sun H."/>
            <person name="Kurtzman C.P."/>
            <person name="Blackwell M."/>
            <person name="Grigoriev I.V."/>
            <person name="Jeffries T.W."/>
        </authorList>
    </citation>
    <scope>NUCLEOTIDE SEQUENCE [LARGE SCALE GENOMIC DNA]</scope>
    <source>
        <strain evidence="8 9">NRRL Y-2026</strain>
    </source>
</reference>
<feature type="compositionally biased region" description="Acidic residues" evidence="7">
    <location>
        <begin position="251"/>
        <end position="261"/>
    </location>
</feature>
<dbReference type="STRING" id="763406.A0A1E3NQ86"/>
<dbReference type="Pfam" id="PF07767">
    <property type="entry name" value="Nop53"/>
    <property type="match status" value="1"/>
</dbReference>
<evidence type="ECO:0000256" key="5">
    <source>
        <dbReference type="PIRNR" id="PIRNR017302"/>
    </source>
</evidence>
<evidence type="ECO:0000256" key="3">
    <source>
        <dbReference type="ARBA" id="ARBA00022517"/>
    </source>
</evidence>
<dbReference type="GeneID" id="30177768"/>
<keyword evidence="9" id="KW-1185">Reference proteome</keyword>
<comment type="subcellular location">
    <subcellularLocation>
        <location evidence="5">Nucleus</location>
        <location evidence="5">Nucleolus</location>
    </subcellularLocation>
    <subcellularLocation>
        <location evidence="5">Nucleus</location>
        <location evidence="5">Nucleoplasm</location>
    </subcellularLocation>
</comment>
<dbReference type="PANTHER" id="PTHR14211:SF7">
    <property type="entry name" value="RIBOSOME BIOGENESIS PROTEIN NOP53"/>
    <property type="match status" value="1"/>
</dbReference>
<evidence type="ECO:0000313" key="9">
    <source>
        <dbReference type="Proteomes" id="UP000094455"/>
    </source>
</evidence>
<feature type="coiled-coil region" evidence="6">
    <location>
        <begin position="308"/>
        <end position="335"/>
    </location>
</feature>
<proteinExistence type="inferred from homology"/>